<dbReference type="Proteomes" id="UP000246078">
    <property type="component" value="Unassembled WGS sequence"/>
</dbReference>
<dbReference type="VEuPathDB" id="TriTrypDB:BCY84_16557"/>
<sequence length="108" mass="11226">MSVDLISVFLFFGGIMLTLGVADVYGFEPHGLHSCLPAVGASCALTVFLTTAPGAQPQGLLGSYLFAALIGLSFADTTRSLEELLGHLLASVFAVVLIAPPCHIFGLF</sequence>
<dbReference type="VEuPathDB" id="TriTrypDB:TcCLB.506195.25"/>
<dbReference type="VEuPathDB" id="TriTrypDB:TCSYLVIO_000766"/>
<dbReference type="VEuPathDB" id="TriTrypDB:C4B63_306g13"/>
<keyword evidence="1" id="KW-0812">Transmembrane</keyword>
<organism evidence="3 4">
    <name type="scientific">Trypanosoma cruzi</name>
    <dbReference type="NCBI Taxonomy" id="5693"/>
    <lineage>
        <taxon>Eukaryota</taxon>
        <taxon>Discoba</taxon>
        <taxon>Euglenozoa</taxon>
        <taxon>Kinetoplastea</taxon>
        <taxon>Metakinetoplastina</taxon>
        <taxon>Trypanosomatida</taxon>
        <taxon>Trypanosomatidae</taxon>
        <taxon>Trypanosoma</taxon>
        <taxon>Schizotrypanum</taxon>
    </lineage>
</organism>
<dbReference type="VEuPathDB" id="TriTrypDB:TCDM_11677"/>
<keyword evidence="1" id="KW-0472">Membrane</keyword>
<feature type="transmembrane region" description="Helical" evidence="1">
    <location>
        <begin position="6"/>
        <end position="27"/>
    </location>
</feature>
<reference evidence="3 4" key="1">
    <citation type="journal article" date="2018" name="Microb. Genom.">
        <title>Expanding an expanded genome: long-read sequencing of Trypanosoma cruzi.</title>
        <authorList>
            <person name="Berna L."/>
            <person name="Rodriguez M."/>
            <person name="Chiribao M.L."/>
            <person name="Parodi-Talice A."/>
            <person name="Pita S."/>
            <person name="Rijo G."/>
            <person name="Alvarez-Valin F."/>
            <person name="Robello C."/>
        </authorList>
    </citation>
    <scope>NUCLEOTIDE SEQUENCE [LARGE SCALE GENOMIC DNA]</scope>
    <source>
        <strain evidence="3 4">TCC</strain>
    </source>
</reference>
<dbReference type="EMBL" id="PRFC01000014">
    <property type="protein sequence ID" value="PWV18344.1"/>
    <property type="molecule type" value="Genomic_DNA"/>
</dbReference>
<dbReference type="AlphaFoldDB" id="A0A2V2XHW5"/>
<protein>
    <recommendedName>
        <fullName evidence="2">HPP transmembrane region domain-containing protein</fullName>
    </recommendedName>
</protein>
<dbReference type="VEuPathDB" id="TriTrypDB:TcCL_NonESM04233"/>
<gene>
    <name evidence="3" type="ORF">C3747_14g1320c</name>
</gene>
<feature type="transmembrane region" description="Helical" evidence="1">
    <location>
        <begin position="58"/>
        <end position="75"/>
    </location>
</feature>
<dbReference type="VEuPathDB" id="TriTrypDB:Tc_MARK_9966"/>
<keyword evidence="1" id="KW-1133">Transmembrane helix</keyword>
<evidence type="ECO:0000259" key="2">
    <source>
        <dbReference type="Pfam" id="PF04982"/>
    </source>
</evidence>
<dbReference type="VEuPathDB" id="TriTrypDB:TcCLB.507883.25"/>
<dbReference type="InterPro" id="IPR058581">
    <property type="entry name" value="TM_HPP"/>
</dbReference>
<evidence type="ECO:0000313" key="4">
    <source>
        <dbReference type="Proteomes" id="UP000246078"/>
    </source>
</evidence>
<name>A0A2V2XHW5_TRYCR</name>
<dbReference type="Pfam" id="PF04982">
    <property type="entry name" value="TM_HPP"/>
    <property type="match status" value="1"/>
</dbReference>
<dbReference type="VEuPathDB" id="TriTrypDB:C3747_14g1320c"/>
<evidence type="ECO:0000313" key="3">
    <source>
        <dbReference type="EMBL" id="PWV18344.1"/>
    </source>
</evidence>
<dbReference type="VEuPathDB" id="TriTrypDB:TcBrA4_0114890"/>
<dbReference type="VEuPathDB" id="TriTrypDB:TcG_10358"/>
<dbReference type="OrthoDB" id="2016548at2759"/>
<feature type="domain" description="HPP transmembrane region" evidence="2">
    <location>
        <begin position="5"/>
        <end position="97"/>
    </location>
</feature>
<accession>A0A2V2XHW5</accession>
<feature type="transmembrane region" description="Helical" evidence="1">
    <location>
        <begin position="87"/>
        <end position="106"/>
    </location>
</feature>
<proteinExistence type="predicted"/>
<evidence type="ECO:0000256" key="1">
    <source>
        <dbReference type="SAM" id="Phobius"/>
    </source>
</evidence>
<dbReference type="VEuPathDB" id="TriTrypDB:ECC02_009427"/>
<comment type="caution">
    <text evidence="3">The sequence shown here is derived from an EMBL/GenBank/DDBJ whole genome shotgun (WGS) entry which is preliminary data.</text>
</comment>